<feature type="compositionally biased region" description="Low complexity" evidence="2">
    <location>
        <begin position="35"/>
        <end position="44"/>
    </location>
</feature>
<dbReference type="GO" id="GO:0000139">
    <property type="term" value="C:Golgi membrane"/>
    <property type="evidence" value="ECO:0007669"/>
    <property type="project" value="TreeGrafter"/>
</dbReference>
<sequence length="412" mass="46393">MDTLISFNTKVMSKIRTAGDGMESEARANENAQDNKTTLKSNSKSSLLPGRLVQIYPSKVVTPVKKSSHIYSKTPKFVPYEPYPGAVRPITSQSASKSKKSKNRMDINKLVSQMSQMDTNINEFKPRAKLPSCSDKSEIEPNQTNIDKEMEKRIDELTKENESLKDQLKQQAQVNKELKTMLVASMGEDLEFQVHSLNEDKKHLANALVNSAQHLSTHQEQTEWLAGQCEVWRSKFLASSLMIEELALCKKMLNEKTVTLQQAIKQLLDEKCRMRDMLILTYKNLCSLHENWLENIAISEYSGNKNRTIGKLNFNTAMPHSANVLDLASVNLKLSENISSSIEKQDISYLETLATATEAETYAEKVMAMPFHMKKVDEKPVNALVHHAYNNSGNVTPQVASCVHCNGKVQLL</sequence>
<dbReference type="GO" id="GO:0043001">
    <property type="term" value="P:Golgi to plasma membrane protein transport"/>
    <property type="evidence" value="ECO:0007669"/>
    <property type="project" value="InterPro"/>
</dbReference>
<dbReference type="OrthoDB" id="5959043at2759"/>
<proteinExistence type="predicted"/>
<dbReference type="GO" id="GO:0007030">
    <property type="term" value="P:Golgi organization"/>
    <property type="evidence" value="ECO:0007669"/>
    <property type="project" value="InterPro"/>
</dbReference>
<protein>
    <submittedName>
        <fullName evidence="3">Jg24136 protein</fullName>
    </submittedName>
</protein>
<dbReference type="PANTHER" id="PTHR13066">
    <property type="entry name" value="BASIC LEUCINE ZIPPER NUCLEAR FACTOR 1 BLZF1 PROTEIN"/>
    <property type="match status" value="1"/>
</dbReference>
<dbReference type="EMBL" id="CAKXAJ010025287">
    <property type="protein sequence ID" value="CAH2237803.1"/>
    <property type="molecule type" value="Genomic_DNA"/>
</dbReference>
<dbReference type="Proteomes" id="UP000838756">
    <property type="component" value="Unassembled WGS sequence"/>
</dbReference>
<evidence type="ECO:0000313" key="3">
    <source>
        <dbReference type="EMBL" id="CAH2237803.1"/>
    </source>
</evidence>
<keyword evidence="1" id="KW-0175">Coiled coil</keyword>
<reference evidence="3" key="1">
    <citation type="submission" date="2022-03" db="EMBL/GenBank/DDBJ databases">
        <authorList>
            <person name="Lindestad O."/>
        </authorList>
    </citation>
    <scope>NUCLEOTIDE SEQUENCE</scope>
</reference>
<dbReference type="PANTHER" id="PTHR13066:SF2">
    <property type="entry name" value="GOLGIN-45"/>
    <property type="match status" value="1"/>
</dbReference>
<feature type="region of interest" description="Disordered" evidence="2">
    <location>
        <begin position="18"/>
        <end position="44"/>
    </location>
</feature>
<organism evidence="3 4">
    <name type="scientific">Pararge aegeria aegeria</name>
    <dbReference type="NCBI Taxonomy" id="348720"/>
    <lineage>
        <taxon>Eukaryota</taxon>
        <taxon>Metazoa</taxon>
        <taxon>Ecdysozoa</taxon>
        <taxon>Arthropoda</taxon>
        <taxon>Hexapoda</taxon>
        <taxon>Insecta</taxon>
        <taxon>Pterygota</taxon>
        <taxon>Neoptera</taxon>
        <taxon>Endopterygota</taxon>
        <taxon>Lepidoptera</taxon>
        <taxon>Glossata</taxon>
        <taxon>Ditrysia</taxon>
        <taxon>Papilionoidea</taxon>
        <taxon>Nymphalidae</taxon>
        <taxon>Satyrinae</taxon>
        <taxon>Satyrini</taxon>
        <taxon>Parargina</taxon>
        <taxon>Pararge</taxon>
    </lineage>
</organism>
<comment type="caution">
    <text evidence="3">The sequence shown here is derived from an EMBL/GenBank/DDBJ whole genome shotgun (WGS) entry which is preliminary data.</text>
</comment>
<gene>
    <name evidence="3" type="primary">jg24136</name>
    <name evidence="3" type="ORF">PAEG_LOCUS14983</name>
</gene>
<evidence type="ECO:0000313" key="4">
    <source>
        <dbReference type="Proteomes" id="UP000838756"/>
    </source>
</evidence>
<dbReference type="InterPro" id="IPR027095">
    <property type="entry name" value="Golgin-45"/>
</dbReference>
<evidence type="ECO:0000256" key="1">
    <source>
        <dbReference type="SAM" id="Coils"/>
    </source>
</evidence>
<dbReference type="AlphaFoldDB" id="A0A8S4RJS2"/>
<accession>A0A8S4RJS2</accession>
<keyword evidence="4" id="KW-1185">Reference proteome</keyword>
<feature type="coiled-coil region" evidence="1">
    <location>
        <begin position="147"/>
        <end position="181"/>
    </location>
</feature>
<name>A0A8S4RJS2_9NEOP</name>
<evidence type="ECO:0000256" key="2">
    <source>
        <dbReference type="SAM" id="MobiDB-lite"/>
    </source>
</evidence>